<evidence type="ECO:0000313" key="4">
    <source>
        <dbReference type="Proteomes" id="UP000028013"/>
    </source>
</evidence>
<proteinExistence type="predicted"/>
<dbReference type="EMBL" id="JNHN01000174">
    <property type="protein sequence ID" value="KDS50586.1"/>
    <property type="molecule type" value="Genomic_DNA"/>
</dbReference>
<name>A0A078S1Q4_BACUN</name>
<evidence type="ECO:0008006" key="5">
    <source>
        <dbReference type="Google" id="ProtNLM"/>
    </source>
</evidence>
<protein>
    <recommendedName>
        <fullName evidence="5">Restriction endonuclease subunit S</fullName>
    </recommendedName>
</protein>
<dbReference type="PANTHER" id="PTHR30408">
    <property type="entry name" value="TYPE-1 RESTRICTION ENZYME ECOKI SPECIFICITY PROTEIN"/>
    <property type="match status" value="1"/>
</dbReference>
<evidence type="ECO:0000256" key="2">
    <source>
        <dbReference type="ARBA" id="ARBA00023125"/>
    </source>
</evidence>
<keyword evidence="2" id="KW-0238">DNA-binding</keyword>
<keyword evidence="1" id="KW-0680">Restriction system</keyword>
<dbReference type="Gene3D" id="3.90.220.20">
    <property type="entry name" value="DNA methylase specificity domains"/>
    <property type="match status" value="2"/>
</dbReference>
<dbReference type="PANTHER" id="PTHR30408:SF12">
    <property type="entry name" value="TYPE I RESTRICTION ENZYME MJAVIII SPECIFICITY SUBUNIT"/>
    <property type="match status" value="1"/>
</dbReference>
<accession>A0A078S1Q4</accession>
<organism evidence="3 4">
    <name type="scientific">Bacteroides uniformis str. 3978 T3 ii</name>
    <dbReference type="NCBI Taxonomy" id="1339349"/>
    <lineage>
        <taxon>Bacteria</taxon>
        <taxon>Pseudomonadati</taxon>
        <taxon>Bacteroidota</taxon>
        <taxon>Bacteroidia</taxon>
        <taxon>Bacteroidales</taxon>
        <taxon>Bacteroidaceae</taxon>
        <taxon>Bacteroides</taxon>
    </lineage>
</organism>
<evidence type="ECO:0000313" key="3">
    <source>
        <dbReference type="EMBL" id="KDS50586.1"/>
    </source>
</evidence>
<sequence length="467" mass="53013">MKCRVINSQEVLLSKRFDGSYHNAEVNIYSSVIERHSSFKLKDYCTEIFTSGRNKRVYTTKEFGYPFLSNSDVVAAAPLASCKYSSKKYGFDEKAILRKGMILTGRVGAIGQTAFVPGYLEAYNAMGSDNIIRICVKPEERNGFIYAYLASKIGNLSFWKHATGGVQPFITDAMVGELPIPDFPEAFQKEVDDLIQESARLREEATEALEDASKLLKHYASLSDLTEADYDYYGPRSYERQVSCFVKSRKDIDSTTINAFNHSERIKNTKDKITCLTRPLKDLIINGDVFSTGSFPRIEVKEDKGIMLINQSDIFDTIIRGKHISKRNVKLSNLVEYGEVLIAGVGTLGENETFCRCIYANEDLVNQLVSGEFIRMKTIEEIPSGYLYTWLSSDYGFRFIRNLQTGTKLCRPIPRLLLEIPVPIIESNKMKEIHDIVTDAHTKRYKANCLVKQAIGMIENEIEHWNK</sequence>
<dbReference type="PATRIC" id="fig|1339349.3.peg.2677"/>
<dbReference type="GO" id="GO:0003677">
    <property type="term" value="F:DNA binding"/>
    <property type="evidence" value="ECO:0007669"/>
    <property type="project" value="UniProtKB-KW"/>
</dbReference>
<dbReference type="Proteomes" id="UP000028013">
    <property type="component" value="Unassembled WGS sequence"/>
</dbReference>
<dbReference type="NCBIfam" id="NF047740">
    <property type="entry name" value="antiphage_MADS5"/>
    <property type="match status" value="1"/>
</dbReference>
<comment type="caution">
    <text evidence="3">The sequence shown here is derived from an EMBL/GenBank/DDBJ whole genome shotgun (WGS) entry which is preliminary data.</text>
</comment>
<dbReference type="REBASE" id="217336">
    <property type="entry name" value="S.BunT32ORF1516P"/>
</dbReference>
<dbReference type="InterPro" id="IPR052021">
    <property type="entry name" value="Type-I_RS_S_subunit"/>
</dbReference>
<dbReference type="RefSeq" id="WP_035448918.1">
    <property type="nucleotide sequence ID" value="NZ_JNHN01000174.1"/>
</dbReference>
<dbReference type="SUPFAM" id="SSF116734">
    <property type="entry name" value="DNA methylase specificity domain"/>
    <property type="match status" value="2"/>
</dbReference>
<dbReference type="InterPro" id="IPR044946">
    <property type="entry name" value="Restrct_endonuc_typeI_TRD_sf"/>
</dbReference>
<gene>
    <name evidence="3" type="ORF">M094_1517</name>
</gene>
<dbReference type="AlphaFoldDB" id="A0A078S1Q4"/>
<dbReference type="GO" id="GO:0009307">
    <property type="term" value="P:DNA restriction-modification system"/>
    <property type="evidence" value="ECO:0007669"/>
    <property type="project" value="UniProtKB-KW"/>
</dbReference>
<evidence type="ECO:0000256" key="1">
    <source>
        <dbReference type="ARBA" id="ARBA00022747"/>
    </source>
</evidence>
<reference evidence="3 4" key="1">
    <citation type="submission" date="2014-04" db="EMBL/GenBank/DDBJ databases">
        <authorList>
            <person name="Sears C."/>
            <person name="Carroll K."/>
            <person name="Sack B.R."/>
            <person name="Qadri F."/>
            <person name="Myers L.L."/>
            <person name="Chung G.-T."/>
            <person name="Escheverria P."/>
            <person name="Fraser C.M."/>
            <person name="Sadzewicz L."/>
            <person name="Shefchek K.A."/>
            <person name="Tallon L."/>
            <person name="Das S.P."/>
            <person name="Daugherty S."/>
            <person name="Mongodin E.F."/>
        </authorList>
    </citation>
    <scope>NUCLEOTIDE SEQUENCE [LARGE SCALE GENOMIC DNA]</scope>
    <source>
        <strain evidence="3 4">3978 T3 ii</strain>
    </source>
</reference>